<keyword evidence="14" id="KW-1185">Reference proteome</keyword>
<organism evidence="13 14">
    <name type="scientific">Platysternon megacephalum</name>
    <name type="common">big-headed turtle</name>
    <dbReference type="NCBI Taxonomy" id="55544"/>
    <lineage>
        <taxon>Eukaryota</taxon>
        <taxon>Metazoa</taxon>
        <taxon>Chordata</taxon>
        <taxon>Craniata</taxon>
        <taxon>Vertebrata</taxon>
        <taxon>Euteleostomi</taxon>
        <taxon>Archelosauria</taxon>
        <taxon>Testudinata</taxon>
        <taxon>Testudines</taxon>
        <taxon>Cryptodira</taxon>
        <taxon>Durocryptodira</taxon>
        <taxon>Testudinoidea</taxon>
        <taxon>Platysternidae</taxon>
        <taxon>Platysternon</taxon>
    </lineage>
</organism>
<reference evidence="13 14" key="1">
    <citation type="submission" date="2019-04" db="EMBL/GenBank/DDBJ databases">
        <title>Draft genome of the big-headed turtle Platysternon megacephalum.</title>
        <authorList>
            <person name="Gong S."/>
        </authorList>
    </citation>
    <scope>NUCLEOTIDE SEQUENCE [LARGE SCALE GENOMIC DNA]</scope>
    <source>
        <strain evidence="13">DO16091913</strain>
        <tissue evidence="13">Muscle</tissue>
    </source>
</reference>
<dbReference type="GO" id="GO:0031629">
    <property type="term" value="P:synaptic vesicle fusion to presynaptic active zone membrane"/>
    <property type="evidence" value="ECO:0007669"/>
    <property type="project" value="TreeGrafter"/>
</dbReference>
<dbReference type="PANTHER" id="PTHR19957">
    <property type="entry name" value="SYNTAXIN"/>
    <property type="match status" value="1"/>
</dbReference>
<sequence length="390" mass="44426">MPRQPLGDPFPRSLPGSGSPQRPGSPRPAAQHPAAGHRSLELRPMGPDGGGAWAGRVGGWGNSLRPARLDRLPRGSGTFLREDAARASSGDSASRPSSWSGRMKDRLCELYELARLYNQQFPNNEDDESLPHETLLFETDYALAALYKDIQSIRTDNLHLKEDVKRLGKQNNRFLTSMRRLSSIKRDTNSIAKDIKARGEGIHRKLQTMKDFNEDAETKHGTMSVITRVSKNHYVDLMHAFQEAMFEYNEAEMNQRENCKIRIQRQLEIMGKDVSGNQIEDMIEQGKWDVFSENLLSDVRGARAALNEIETRHKELMKLETRIREVHELFLQVALLVEQQADTFDIIQLNVEKVEDYVGEAKCQVRKALEYKRKHPCRTLLCCCFSCCKS</sequence>
<dbReference type="PANTHER" id="PTHR19957:SF30">
    <property type="entry name" value="SYNTAXIN-11"/>
    <property type="match status" value="1"/>
</dbReference>
<evidence type="ECO:0000313" key="13">
    <source>
        <dbReference type="EMBL" id="TFK09095.1"/>
    </source>
</evidence>
<reference evidence="13 14" key="2">
    <citation type="submission" date="2019-04" db="EMBL/GenBank/DDBJ databases">
        <title>The genome sequence of big-headed turtle.</title>
        <authorList>
            <person name="Gong S."/>
        </authorList>
    </citation>
    <scope>NUCLEOTIDE SEQUENCE [LARGE SCALE GENOMIC DNA]</scope>
    <source>
        <strain evidence="13">DO16091913</strain>
        <tissue evidence="13">Muscle</tissue>
    </source>
</reference>
<protein>
    <recommendedName>
        <fullName evidence="10">Syntaxin-11</fullName>
    </recommendedName>
</protein>
<gene>
    <name evidence="13" type="ORF">DR999_PMT07968</name>
</gene>
<evidence type="ECO:0000256" key="1">
    <source>
        <dbReference type="ARBA" id="ARBA00004150"/>
    </source>
</evidence>
<dbReference type="GO" id="GO:0000149">
    <property type="term" value="F:SNARE binding"/>
    <property type="evidence" value="ECO:0007669"/>
    <property type="project" value="TreeGrafter"/>
</dbReference>
<keyword evidence="4" id="KW-0653">Protein transport</keyword>
<comment type="caution">
    <text evidence="13">The sequence shown here is derived from an EMBL/GenBank/DDBJ whole genome shotgun (WGS) entry which is preliminary data.</text>
</comment>
<dbReference type="InterPro" id="IPR010989">
    <property type="entry name" value="SNARE"/>
</dbReference>
<dbReference type="EMBL" id="QXTE01000058">
    <property type="protein sequence ID" value="TFK09095.1"/>
    <property type="molecule type" value="Genomic_DNA"/>
</dbReference>
<comment type="subcellular location">
    <subcellularLocation>
        <location evidence="1">Golgi apparatus</location>
        <location evidence="1">trans-Golgi network membrane</location>
        <topology evidence="1">Peripheral membrane protein</topology>
    </subcellularLocation>
</comment>
<dbReference type="GO" id="GO:0031201">
    <property type="term" value="C:SNARE complex"/>
    <property type="evidence" value="ECO:0007669"/>
    <property type="project" value="TreeGrafter"/>
</dbReference>
<feature type="compositionally biased region" description="Low complexity" evidence="11">
    <location>
        <begin position="11"/>
        <end position="28"/>
    </location>
</feature>
<evidence type="ECO:0000256" key="8">
    <source>
        <dbReference type="ARBA" id="ARBA00053290"/>
    </source>
</evidence>
<dbReference type="CDD" id="cd00179">
    <property type="entry name" value="SynN"/>
    <property type="match status" value="1"/>
</dbReference>
<feature type="compositionally biased region" description="Gly residues" evidence="11">
    <location>
        <begin position="47"/>
        <end position="61"/>
    </location>
</feature>
<evidence type="ECO:0000256" key="10">
    <source>
        <dbReference type="ARBA" id="ARBA00069798"/>
    </source>
</evidence>
<dbReference type="SMART" id="SM00397">
    <property type="entry name" value="t_SNARE"/>
    <property type="match status" value="1"/>
</dbReference>
<comment type="similarity">
    <text evidence="2">Belongs to the syntaxin family.</text>
</comment>
<evidence type="ECO:0000313" key="14">
    <source>
        <dbReference type="Proteomes" id="UP000297703"/>
    </source>
</evidence>
<dbReference type="GO" id="GO:0005484">
    <property type="term" value="F:SNAP receptor activity"/>
    <property type="evidence" value="ECO:0007669"/>
    <property type="project" value="TreeGrafter"/>
</dbReference>
<feature type="region of interest" description="Disordered" evidence="11">
    <location>
        <begin position="1"/>
        <end position="100"/>
    </location>
</feature>
<evidence type="ECO:0000256" key="2">
    <source>
        <dbReference type="ARBA" id="ARBA00009063"/>
    </source>
</evidence>
<keyword evidence="5" id="KW-0333">Golgi apparatus</keyword>
<comment type="subunit">
    <text evidence="9">Interacts with the SNARE proteins SNAP-23 and VAMP.</text>
</comment>
<dbReference type="GO" id="GO:0048278">
    <property type="term" value="P:vesicle docking"/>
    <property type="evidence" value="ECO:0007669"/>
    <property type="project" value="TreeGrafter"/>
</dbReference>
<dbReference type="FunFam" id="1.20.58.70:FF:000015">
    <property type="entry name" value="Syntaxin 11"/>
    <property type="match status" value="1"/>
</dbReference>
<dbReference type="CDD" id="cd15878">
    <property type="entry name" value="SNARE_syntaxin11"/>
    <property type="match status" value="1"/>
</dbReference>
<dbReference type="OrthoDB" id="10255013at2759"/>
<dbReference type="GO" id="GO:0006886">
    <property type="term" value="P:intracellular protein transport"/>
    <property type="evidence" value="ECO:0007669"/>
    <property type="project" value="TreeGrafter"/>
</dbReference>
<dbReference type="Gene3D" id="1.20.58.70">
    <property type="match status" value="1"/>
</dbReference>
<evidence type="ECO:0000259" key="12">
    <source>
        <dbReference type="PROSITE" id="PS50192"/>
    </source>
</evidence>
<dbReference type="Proteomes" id="UP000297703">
    <property type="component" value="Unassembled WGS sequence"/>
</dbReference>
<evidence type="ECO:0000256" key="6">
    <source>
        <dbReference type="ARBA" id="ARBA00023054"/>
    </source>
</evidence>
<dbReference type="GO" id="GO:0048787">
    <property type="term" value="C:presynaptic active zone membrane"/>
    <property type="evidence" value="ECO:0007669"/>
    <property type="project" value="TreeGrafter"/>
</dbReference>
<evidence type="ECO:0000256" key="4">
    <source>
        <dbReference type="ARBA" id="ARBA00022927"/>
    </source>
</evidence>
<dbReference type="FunFam" id="1.20.5.110:FF:000022">
    <property type="entry name" value="Syntaxin 19"/>
    <property type="match status" value="1"/>
</dbReference>
<dbReference type="InterPro" id="IPR000727">
    <property type="entry name" value="T_SNARE_dom"/>
</dbReference>
<keyword evidence="6" id="KW-0175">Coiled coil</keyword>
<evidence type="ECO:0000256" key="5">
    <source>
        <dbReference type="ARBA" id="ARBA00023034"/>
    </source>
</evidence>
<dbReference type="Pfam" id="PF00804">
    <property type="entry name" value="Syntaxin"/>
    <property type="match status" value="1"/>
</dbReference>
<dbReference type="GO" id="GO:0008021">
    <property type="term" value="C:synaptic vesicle"/>
    <property type="evidence" value="ECO:0007669"/>
    <property type="project" value="TreeGrafter"/>
</dbReference>
<dbReference type="InterPro" id="IPR006011">
    <property type="entry name" value="Syntaxin_N"/>
</dbReference>
<dbReference type="GO" id="GO:0005794">
    <property type="term" value="C:Golgi apparatus"/>
    <property type="evidence" value="ECO:0007669"/>
    <property type="project" value="UniProtKB-SubCell"/>
</dbReference>
<accession>A0A4D9EJD6</accession>
<dbReference type="InterPro" id="IPR042781">
    <property type="entry name" value="Syntaxin11_SNARE"/>
</dbReference>
<comment type="function">
    <text evidence="8">SNARE that acts to regulate protein transport between late endosomes and the trans-Golgi network.</text>
</comment>
<dbReference type="SUPFAM" id="SSF47661">
    <property type="entry name" value="t-snare proteins"/>
    <property type="match status" value="1"/>
</dbReference>
<dbReference type="InterPro" id="IPR045242">
    <property type="entry name" value="Syntaxin"/>
</dbReference>
<dbReference type="PROSITE" id="PS50192">
    <property type="entry name" value="T_SNARE"/>
    <property type="match status" value="1"/>
</dbReference>
<keyword evidence="7" id="KW-0472">Membrane</keyword>
<keyword evidence="3" id="KW-0813">Transport</keyword>
<dbReference type="Gene3D" id="1.20.5.110">
    <property type="match status" value="1"/>
</dbReference>
<evidence type="ECO:0000256" key="7">
    <source>
        <dbReference type="ARBA" id="ARBA00023136"/>
    </source>
</evidence>
<feature type="compositionally biased region" description="Low complexity" evidence="11">
    <location>
        <begin position="86"/>
        <end position="100"/>
    </location>
</feature>
<dbReference type="STRING" id="55544.A0A4D9EJD6"/>
<evidence type="ECO:0000256" key="9">
    <source>
        <dbReference type="ARBA" id="ARBA00064585"/>
    </source>
</evidence>
<evidence type="ECO:0000256" key="11">
    <source>
        <dbReference type="SAM" id="MobiDB-lite"/>
    </source>
</evidence>
<dbReference type="AlphaFoldDB" id="A0A4D9EJD6"/>
<name>A0A4D9EJD6_9SAUR</name>
<proteinExistence type="inferred from homology"/>
<dbReference type="SMART" id="SM00503">
    <property type="entry name" value="SynN"/>
    <property type="match status" value="1"/>
</dbReference>
<feature type="domain" description="T-SNARE coiled-coil homology" evidence="12">
    <location>
        <begin position="306"/>
        <end position="368"/>
    </location>
</feature>
<evidence type="ECO:0000256" key="3">
    <source>
        <dbReference type="ARBA" id="ARBA00022448"/>
    </source>
</evidence>